<name>Q07QQ7_RHOP5</name>
<dbReference type="GO" id="GO:0006508">
    <property type="term" value="P:proteolysis"/>
    <property type="evidence" value="ECO:0007669"/>
    <property type="project" value="InterPro"/>
</dbReference>
<dbReference type="AlphaFoldDB" id="Q07QQ7"/>
<evidence type="ECO:0000313" key="2">
    <source>
        <dbReference type="EMBL" id="ABJ05727.1"/>
    </source>
</evidence>
<organism evidence="2">
    <name type="scientific">Rhodopseudomonas palustris (strain BisA53)</name>
    <dbReference type="NCBI Taxonomy" id="316055"/>
    <lineage>
        <taxon>Bacteria</taxon>
        <taxon>Pseudomonadati</taxon>
        <taxon>Pseudomonadota</taxon>
        <taxon>Alphaproteobacteria</taxon>
        <taxon>Hyphomicrobiales</taxon>
        <taxon>Nitrobacteraceae</taxon>
        <taxon>Rhodopseudomonas</taxon>
    </lineage>
</organism>
<dbReference type="PANTHER" id="PTHR22576">
    <property type="entry name" value="MUCOSA ASSOCIATED LYMPHOID TISSUE LYMPHOMA TRANSLOCATION PROTEIN 1/PARACASPASE"/>
    <property type="match status" value="1"/>
</dbReference>
<dbReference type="eggNOG" id="COG4249">
    <property type="taxonomic scope" value="Bacteria"/>
</dbReference>
<dbReference type="SUPFAM" id="SSF52129">
    <property type="entry name" value="Caspase-like"/>
    <property type="match status" value="1"/>
</dbReference>
<evidence type="ECO:0000259" key="1">
    <source>
        <dbReference type="Pfam" id="PF00656"/>
    </source>
</evidence>
<dbReference type="EMBL" id="CP000463">
    <property type="protein sequence ID" value="ABJ05727.1"/>
    <property type="molecule type" value="Genomic_DNA"/>
</dbReference>
<feature type="domain" description="Peptidase C14 caspase" evidence="1">
    <location>
        <begin position="7"/>
        <end position="182"/>
    </location>
</feature>
<dbReference type="HOGENOM" id="CLU_577058_0_0_5"/>
<dbReference type="PANTHER" id="PTHR22576:SF37">
    <property type="entry name" value="MUCOSA-ASSOCIATED LYMPHOID TISSUE LYMPHOMA TRANSLOCATION PROTEIN 1"/>
    <property type="match status" value="1"/>
</dbReference>
<dbReference type="Gene3D" id="3.40.50.1460">
    <property type="match status" value="1"/>
</dbReference>
<dbReference type="KEGG" id="rpe:RPE_1779"/>
<sequence length="387" mass="42152">MIDRGLDQLSKDIDDFAERVRGHGPKAVALLFYAGHGVESDAVNYLIPVSAKIEKSADIGAQGLSVESVAKKLAKNGNGLNIIVVDACRDNPFPRASTQIATNRGLSPMAAVHGVFIASSTGSGKVAFDGEGSNSVYTMRLAEAIDASGEKLEDVFKSVRRRVRLDTSGQQIPWESTAIEFDFFFLPPLPKPTPAAQLYSAAKETGNQALFDLLINRFPDSPEAEDARKLRQSGEADRWEADNSGAELVLERARNAKSPEAFDLVTILFPRTPQAEEARLAASRLREASVLASSGPEYSGRELVFHLREQLMRLHCSDMAPGNEFDATTIRALRRATLLTDDRFLWHKPTMAALRALQKVNVSDGCNDRQLLGRSACLRVAGDALCP</sequence>
<dbReference type="STRING" id="316055.RPE_1779"/>
<gene>
    <name evidence="2" type="ordered locus">RPE_1779</name>
</gene>
<protein>
    <submittedName>
        <fullName evidence="2">Peptidase C14, caspase catalytic subunit p20</fullName>
    </submittedName>
</protein>
<dbReference type="InterPro" id="IPR029030">
    <property type="entry name" value="Caspase-like_dom_sf"/>
</dbReference>
<dbReference type="Pfam" id="PF00656">
    <property type="entry name" value="Peptidase_C14"/>
    <property type="match status" value="1"/>
</dbReference>
<dbReference type="GO" id="GO:0004197">
    <property type="term" value="F:cysteine-type endopeptidase activity"/>
    <property type="evidence" value="ECO:0007669"/>
    <property type="project" value="InterPro"/>
</dbReference>
<dbReference type="InterPro" id="IPR052039">
    <property type="entry name" value="Caspase-related_regulators"/>
</dbReference>
<proteinExistence type="predicted"/>
<reference evidence="2" key="1">
    <citation type="submission" date="2006-09" db="EMBL/GenBank/DDBJ databases">
        <title>Complete sequence of Rhodopseudomonas palustris BisA53.</title>
        <authorList>
            <consortium name="US DOE Joint Genome Institute"/>
            <person name="Copeland A."/>
            <person name="Lucas S."/>
            <person name="Lapidus A."/>
            <person name="Barry K."/>
            <person name="Detter J.C."/>
            <person name="Glavina del Rio T."/>
            <person name="Hammon N."/>
            <person name="Israni S."/>
            <person name="Dalin E."/>
            <person name="Tice H."/>
            <person name="Pitluck S."/>
            <person name="Chain P."/>
            <person name="Malfatti S."/>
            <person name="Shin M."/>
            <person name="Vergez L."/>
            <person name="Schmutz J."/>
            <person name="Larimer F."/>
            <person name="Land M."/>
            <person name="Hauser L."/>
            <person name="Pelletier D.A."/>
            <person name="Kyrpides N."/>
            <person name="Kim E."/>
            <person name="Harwood C.S."/>
            <person name="Oda Y."/>
            <person name="Richardson P."/>
        </authorList>
    </citation>
    <scope>NUCLEOTIDE SEQUENCE [LARGE SCALE GENOMIC DNA]</scope>
    <source>
        <strain evidence="2">BisA53</strain>
    </source>
</reference>
<dbReference type="InterPro" id="IPR011600">
    <property type="entry name" value="Pept_C14_caspase"/>
</dbReference>
<accession>Q07QQ7</accession>